<dbReference type="SUPFAM" id="SSF51905">
    <property type="entry name" value="FAD/NAD(P)-binding domain"/>
    <property type="match status" value="1"/>
</dbReference>
<dbReference type="OrthoDB" id="3653265at2"/>
<evidence type="ECO:0000259" key="1">
    <source>
        <dbReference type="Pfam" id="PF03807"/>
    </source>
</evidence>
<protein>
    <submittedName>
        <fullName evidence="3">DNA-binding protein</fullName>
    </submittedName>
</protein>
<dbReference type="Proteomes" id="UP000217889">
    <property type="component" value="Chromosome"/>
</dbReference>
<feature type="domain" description="FAD-dependent urate hydroxylase HpyO/Asp monooxygenase CreE-like FAD/NAD(P)-binding" evidence="2">
    <location>
        <begin position="12"/>
        <end position="190"/>
    </location>
</feature>
<sequence length="829" mass="88180">MNIPMVSTRLTIVGGGPRAIGVLERLVANAAHPAQGPLHVDIVDPHMPGAGRIWRADESPLLLMNSRAADVSIYPDDTVDCEGPIHAGPSLAEWAEGIRLGTIEAPTAGTERLAEIEALQATDFPSRRVQALYLEWFFGQVLSRLPRALTVTVHRTTATAVHRAPDGTWGVELEDREPLRADLLLLAAGHTDSRPDATRHQLAAFARRHGGTYLAPSQASDAQLELVAPGQDVVVRGMGLAFIDLMALLTEGRGGEFVPEPLPGEPGRLAYRPSGREPRLWVGSRRGVPYHSKVRDEGEPTGIGALEHVTPENLRAREDADGLLDFRADVVPLIAAEIHRWVPDAPAPEPGEEPLAWLDDPLGWLHGDAHPRVTRDAVVRHIEQDLLSRTRGEVTSARTLFQLLLRLHGALVDQLPAARLRGGAAGGYPRWWHSLFSFVDSGPPPHRLHQLLALERAGVVHLLGPRVRVRADESTGLFTARGAAGVSVSAGALVDAFLPEPSLVESTNPLLRELVTGGDAAVGRESIASPGTLEVDDRHRVIAPDGTAQERLWAVGPWTSELPIGAFARPRTNAPCHRRNDALARDLLAASLTPGADGSVHAQPVTSGVRAARLPRLGVLGPGKIGSALTRTALRRGVEVSVTGRAPAAALAVRLPGAHPVGLEALAASSDVVAITVPLHVALALDPAAFQDVVVIDATNPWGEADAAAVAAARAAIGEGGDLLSTSELLAARLPGAQVVKTLNHIGYHDVEDHGREDGDPRRRAIAVAADDPRAAESVGRLLHRIGYEPVAVGTLAEGRELEPGAGLFSGWSTRDELRARREQLVRVA</sequence>
<gene>
    <name evidence="3" type="ORF">CFK41_16070</name>
</gene>
<dbReference type="SUPFAM" id="SSF51735">
    <property type="entry name" value="NAD(P)-binding Rossmann-fold domains"/>
    <property type="match status" value="1"/>
</dbReference>
<evidence type="ECO:0000313" key="4">
    <source>
        <dbReference type="Proteomes" id="UP000217889"/>
    </source>
</evidence>
<reference evidence="3 4" key="1">
    <citation type="journal article" date="2014" name="Int. J. Syst. Evol. Microbiol.">
        <title>Brachybacterium ginsengisoli sp. nov., isolated from soil of a ginseng field.</title>
        <authorList>
            <person name="Hoang V.A."/>
            <person name="Kim Y.J."/>
            <person name="Nguyen N.L."/>
            <person name="Yang D.C."/>
        </authorList>
    </citation>
    <scope>NUCLEOTIDE SEQUENCE [LARGE SCALE GENOMIC DNA]</scope>
    <source>
        <strain evidence="3 4">DCY80</strain>
    </source>
</reference>
<evidence type="ECO:0000313" key="3">
    <source>
        <dbReference type="EMBL" id="ATG56122.1"/>
    </source>
</evidence>
<keyword evidence="3" id="KW-0238">DNA-binding</keyword>
<dbReference type="KEGG" id="bgg:CFK41_16070"/>
<organism evidence="3 4">
    <name type="scientific">Brachybacterium ginsengisoli</name>
    <dbReference type="NCBI Taxonomy" id="1331682"/>
    <lineage>
        <taxon>Bacteria</taxon>
        <taxon>Bacillati</taxon>
        <taxon>Actinomycetota</taxon>
        <taxon>Actinomycetes</taxon>
        <taxon>Micrococcales</taxon>
        <taxon>Dermabacteraceae</taxon>
        <taxon>Brachybacterium</taxon>
    </lineage>
</organism>
<name>A0A291H149_9MICO</name>
<dbReference type="EMBL" id="CP023564">
    <property type="protein sequence ID" value="ATG56122.1"/>
    <property type="molecule type" value="Genomic_DNA"/>
</dbReference>
<dbReference type="Pfam" id="PF03807">
    <property type="entry name" value="F420_oxidored"/>
    <property type="match status" value="1"/>
</dbReference>
<dbReference type="PANTHER" id="PTHR40254:SF1">
    <property type="entry name" value="BLR0577 PROTEIN"/>
    <property type="match status" value="1"/>
</dbReference>
<dbReference type="InterPro" id="IPR052189">
    <property type="entry name" value="L-asp_N-monooxygenase_NS-form"/>
</dbReference>
<accession>A0A291H149</accession>
<dbReference type="InterPro" id="IPR036188">
    <property type="entry name" value="FAD/NAD-bd_sf"/>
</dbReference>
<dbReference type="InterPro" id="IPR038732">
    <property type="entry name" value="HpyO/CreE_NAD-binding"/>
</dbReference>
<evidence type="ECO:0000259" key="2">
    <source>
        <dbReference type="Pfam" id="PF13454"/>
    </source>
</evidence>
<dbReference type="GO" id="GO:0003677">
    <property type="term" value="F:DNA binding"/>
    <property type="evidence" value="ECO:0007669"/>
    <property type="project" value="UniProtKB-KW"/>
</dbReference>
<dbReference type="AlphaFoldDB" id="A0A291H149"/>
<feature type="domain" description="Pyrroline-5-carboxylate reductase catalytic N-terminal" evidence="1">
    <location>
        <begin position="616"/>
        <end position="701"/>
    </location>
</feature>
<dbReference type="RefSeq" id="WP_096800582.1">
    <property type="nucleotide sequence ID" value="NZ_CP023564.1"/>
</dbReference>
<dbReference type="InterPro" id="IPR036291">
    <property type="entry name" value="NAD(P)-bd_dom_sf"/>
</dbReference>
<dbReference type="PANTHER" id="PTHR40254">
    <property type="entry name" value="BLR0577 PROTEIN"/>
    <property type="match status" value="1"/>
</dbReference>
<keyword evidence="4" id="KW-1185">Reference proteome</keyword>
<dbReference type="InterPro" id="IPR028939">
    <property type="entry name" value="P5C_Rdtase_cat_N"/>
</dbReference>
<dbReference type="Gene3D" id="3.40.50.720">
    <property type="entry name" value="NAD(P)-binding Rossmann-like Domain"/>
    <property type="match status" value="1"/>
</dbReference>
<proteinExistence type="predicted"/>
<dbReference type="Pfam" id="PF13454">
    <property type="entry name" value="NAD_binding_9"/>
    <property type="match status" value="1"/>
</dbReference>